<evidence type="ECO:0000259" key="1">
    <source>
        <dbReference type="Pfam" id="PF13843"/>
    </source>
</evidence>
<dbReference type="PANTHER" id="PTHR46599:SF3">
    <property type="entry name" value="PIGGYBAC TRANSPOSABLE ELEMENT-DERIVED PROTEIN 4"/>
    <property type="match status" value="1"/>
</dbReference>
<accession>A0A9W6XUP5</accession>
<keyword evidence="3" id="KW-1185">Reference proteome</keyword>
<dbReference type="PANTHER" id="PTHR46599">
    <property type="entry name" value="PIGGYBAC TRANSPOSABLE ELEMENT-DERIVED PROTEIN 4"/>
    <property type="match status" value="1"/>
</dbReference>
<dbReference type="AlphaFoldDB" id="A0A9W6XUP5"/>
<proteinExistence type="predicted"/>
<dbReference type="Pfam" id="PF13843">
    <property type="entry name" value="DDE_Tnp_1_7"/>
    <property type="match status" value="1"/>
</dbReference>
<organism evidence="2 3">
    <name type="scientific">Phytophthora fragariaefolia</name>
    <dbReference type="NCBI Taxonomy" id="1490495"/>
    <lineage>
        <taxon>Eukaryota</taxon>
        <taxon>Sar</taxon>
        <taxon>Stramenopiles</taxon>
        <taxon>Oomycota</taxon>
        <taxon>Peronosporomycetes</taxon>
        <taxon>Peronosporales</taxon>
        <taxon>Peronosporaceae</taxon>
        <taxon>Phytophthora</taxon>
    </lineage>
</organism>
<dbReference type="EMBL" id="BSXT01001860">
    <property type="protein sequence ID" value="GMF45666.1"/>
    <property type="molecule type" value="Genomic_DNA"/>
</dbReference>
<dbReference type="OrthoDB" id="124317at2759"/>
<dbReference type="Proteomes" id="UP001165121">
    <property type="component" value="Unassembled WGS sequence"/>
</dbReference>
<dbReference type="InterPro" id="IPR029526">
    <property type="entry name" value="PGBD"/>
</dbReference>
<gene>
    <name evidence="2" type="ORF">Pfra01_001645900</name>
</gene>
<comment type="caution">
    <text evidence="2">The sequence shown here is derived from an EMBL/GenBank/DDBJ whole genome shotgun (WGS) entry which is preliminary data.</text>
</comment>
<protein>
    <submittedName>
        <fullName evidence="2">Unnamed protein product</fullName>
    </submittedName>
</protein>
<evidence type="ECO:0000313" key="3">
    <source>
        <dbReference type="Proteomes" id="UP001165121"/>
    </source>
</evidence>
<reference evidence="2" key="1">
    <citation type="submission" date="2023-04" db="EMBL/GenBank/DDBJ databases">
        <title>Phytophthora fragariaefolia NBRC 109709.</title>
        <authorList>
            <person name="Ichikawa N."/>
            <person name="Sato H."/>
            <person name="Tonouchi N."/>
        </authorList>
    </citation>
    <scope>NUCLEOTIDE SEQUENCE</scope>
    <source>
        <strain evidence="2">NBRC 109709</strain>
    </source>
</reference>
<name>A0A9W6XUP5_9STRA</name>
<feature type="domain" description="PiggyBac transposable element-derived protein" evidence="1">
    <location>
        <begin position="33"/>
        <end position="163"/>
    </location>
</feature>
<sequence>MRKDGWETVHEEFPGLYDGAFGPTTEVLGFAESPLELFLFFLPRKFWLKLKKIESNQYYKQKLPGRIEAKFRAQTGDNQLTLEQIFANEKRLHKKIETHEILRCIGLLLARMLCPHTRRLSDHWATSSGGAKPVGSFGRFLKRDRFDRIMRYLHFSNNTAPEAATTRRGRSGRSWRHCSGHSGAATGLRQFYLLMRQWCHHGVASTPCVNS</sequence>
<evidence type="ECO:0000313" key="2">
    <source>
        <dbReference type="EMBL" id="GMF45666.1"/>
    </source>
</evidence>